<evidence type="ECO:0000313" key="3">
    <source>
        <dbReference type="Proteomes" id="UP001642540"/>
    </source>
</evidence>
<feature type="region of interest" description="Disordered" evidence="1">
    <location>
        <begin position="264"/>
        <end position="298"/>
    </location>
</feature>
<proteinExistence type="predicted"/>
<comment type="caution">
    <text evidence="2">The sequence shown here is derived from an EMBL/GenBank/DDBJ whole genome shotgun (WGS) entry which is preliminary data.</text>
</comment>
<reference evidence="2 3" key="1">
    <citation type="submission" date="2024-08" db="EMBL/GenBank/DDBJ databases">
        <authorList>
            <person name="Cucini C."/>
            <person name="Frati F."/>
        </authorList>
    </citation>
    <scope>NUCLEOTIDE SEQUENCE [LARGE SCALE GENOMIC DNA]</scope>
</reference>
<protein>
    <submittedName>
        <fullName evidence="2">Uncharacterized protein</fullName>
    </submittedName>
</protein>
<dbReference type="Proteomes" id="UP001642540">
    <property type="component" value="Unassembled WGS sequence"/>
</dbReference>
<evidence type="ECO:0000313" key="2">
    <source>
        <dbReference type="EMBL" id="CAL8071183.1"/>
    </source>
</evidence>
<dbReference type="EMBL" id="CAXLJM020000004">
    <property type="protein sequence ID" value="CAL8071183.1"/>
    <property type="molecule type" value="Genomic_DNA"/>
</dbReference>
<accession>A0ABP1PMB7</accession>
<evidence type="ECO:0000256" key="1">
    <source>
        <dbReference type="SAM" id="MobiDB-lite"/>
    </source>
</evidence>
<feature type="compositionally biased region" description="Polar residues" evidence="1">
    <location>
        <begin position="1"/>
        <end position="11"/>
    </location>
</feature>
<sequence>MEPSFTINSDATKSHEQHPLEDHNYSAPPSLNRILQRIFKAKEFPQAQDHTGEQQHMKQSIGNLELEPNLSVKCQPIVAFDHVNRSHKFNDNANDNKAYQFGRRQSFHAQHYWGELPNWNTSSWDRKGKKARVGTVLDDHDYLSTVDNIPNPFRQSAARRDFTKQVPRVELPEFPTQLSRSPSYSHYQTDLSPSPCSYWRQSLIQRPEGDGYLTTRPTRETIPRRRDPAYWSPKKQQNYTPVVTCWKKENKEVMKQMNQVSFYESSGADTKKQTPVLDLEVGKPTQRKRHSCPPMQNC</sequence>
<feature type="compositionally biased region" description="Basic and acidic residues" evidence="1">
    <location>
        <begin position="12"/>
        <end position="24"/>
    </location>
</feature>
<gene>
    <name evidence="2" type="ORF">ODALV1_LOCUS1601</name>
</gene>
<name>A0ABP1PMB7_9HEXA</name>
<feature type="region of interest" description="Disordered" evidence="1">
    <location>
        <begin position="1"/>
        <end position="28"/>
    </location>
</feature>
<keyword evidence="3" id="KW-1185">Reference proteome</keyword>
<organism evidence="2 3">
    <name type="scientific">Orchesella dallaii</name>
    <dbReference type="NCBI Taxonomy" id="48710"/>
    <lineage>
        <taxon>Eukaryota</taxon>
        <taxon>Metazoa</taxon>
        <taxon>Ecdysozoa</taxon>
        <taxon>Arthropoda</taxon>
        <taxon>Hexapoda</taxon>
        <taxon>Collembola</taxon>
        <taxon>Entomobryomorpha</taxon>
        <taxon>Entomobryoidea</taxon>
        <taxon>Orchesellidae</taxon>
        <taxon>Orchesellinae</taxon>
        <taxon>Orchesella</taxon>
    </lineage>
</organism>